<dbReference type="PROSITE" id="PS50109">
    <property type="entry name" value="HIS_KIN"/>
    <property type="match status" value="1"/>
</dbReference>
<feature type="transmembrane region" description="Helical" evidence="6">
    <location>
        <begin position="178"/>
        <end position="198"/>
    </location>
</feature>
<evidence type="ECO:0000256" key="6">
    <source>
        <dbReference type="SAM" id="Phobius"/>
    </source>
</evidence>
<evidence type="ECO:0000259" key="7">
    <source>
        <dbReference type="PROSITE" id="PS50109"/>
    </source>
</evidence>
<protein>
    <recommendedName>
        <fullName evidence="2">histidine kinase</fullName>
        <ecNumber evidence="2">2.7.13.3</ecNumber>
    </recommendedName>
</protein>
<dbReference type="InterPro" id="IPR005467">
    <property type="entry name" value="His_kinase_dom"/>
</dbReference>
<dbReference type="GO" id="GO:0005524">
    <property type="term" value="F:ATP binding"/>
    <property type="evidence" value="ECO:0007669"/>
    <property type="project" value="UniProtKB-KW"/>
</dbReference>
<dbReference type="PANTHER" id="PTHR43047:SF72">
    <property type="entry name" value="OSMOSENSING HISTIDINE PROTEIN KINASE SLN1"/>
    <property type="match status" value="1"/>
</dbReference>
<evidence type="ECO:0000313" key="8">
    <source>
        <dbReference type="EMBL" id="MDY7232815.1"/>
    </source>
</evidence>
<dbReference type="PANTHER" id="PTHR43047">
    <property type="entry name" value="TWO-COMPONENT HISTIDINE PROTEIN KINASE"/>
    <property type="match status" value="1"/>
</dbReference>
<dbReference type="Gene3D" id="3.30.565.10">
    <property type="entry name" value="Histidine kinase-like ATPase, C-terminal domain"/>
    <property type="match status" value="1"/>
</dbReference>
<keyword evidence="3" id="KW-0597">Phosphoprotein</keyword>
<dbReference type="CDD" id="cd00075">
    <property type="entry name" value="HATPase"/>
    <property type="match status" value="1"/>
</dbReference>
<dbReference type="InterPro" id="IPR036097">
    <property type="entry name" value="HisK_dim/P_sf"/>
</dbReference>
<dbReference type="Proteomes" id="UP001291309">
    <property type="component" value="Unassembled WGS sequence"/>
</dbReference>
<keyword evidence="9" id="KW-1185">Reference proteome</keyword>
<feature type="domain" description="Histidine kinase" evidence="7">
    <location>
        <begin position="229"/>
        <end position="441"/>
    </location>
</feature>
<dbReference type="InterPro" id="IPR004358">
    <property type="entry name" value="Sig_transdc_His_kin-like_C"/>
</dbReference>
<keyword evidence="4" id="KW-0808">Transferase</keyword>
<dbReference type="SUPFAM" id="SSF55874">
    <property type="entry name" value="ATPase domain of HSP90 chaperone/DNA topoisomerase II/histidine kinase"/>
    <property type="match status" value="1"/>
</dbReference>
<evidence type="ECO:0000256" key="4">
    <source>
        <dbReference type="ARBA" id="ARBA00022679"/>
    </source>
</evidence>
<dbReference type="Gene3D" id="1.10.287.130">
    <property type="match status" value="1"/>
</dbReference>
<keyword evidence="6" id="KW-0812">Transmembrane</keyword>
<comment type="catalytic activity">
    <reaction evidence="1">
        <text>ATP + protein L-histidine = ADP + protein N-phospho-L-histidine.</text>
        <dbReference type="EC" id="2.7.13.3"/>
    </reaction>
</comment>
<keyword evidence="8" id="KW-0067">ATP-binding</keyword>
<dbReference type="Pfam" id="PF00512">
    <property type="entry name" value="HisKA"/>
    <property type="match status" value="1"/>
</dbReference>
<dbReference type="PRINTS" id="PR00344">
    <property type="entry name" value="BCTRLSENSOR"/>
</dbReference>
<keyword evidence="6" id="KW-1133">Transmembrane helix</keyword>
<organism evidence="8 9">
    <name type="scientific">Hyalangium rubrum</name>
    <dbReference type="NCBI Taxonomy" id="3103134"/>
    <lineage>
        <taxon>Bacteria</taxon>
        <taxon>Pseudomonadati</taxon>
        <taxon>Myxococcota</taxon>
        <taxon>Myxococcia</taxon>
        <taxon>Myxococcales</taxon>
        <taxon>Cystobacterineae</taxon>
        <taxon>Archangiaceae</taxon>
        <taxon>Hyalangium</taxon>
    </lineage>
</organism>
<evidence type="ECO:0000256" key="2">
    <source>
        <dbReference type="ARBA" id="ARBA00012438"/>
    </source>
</evidence>
<evidence type="ECO:0000313" key="9">
    <source>
        <dbReference type="Proteomes" id="UP001291309"/>
    </source>
</evidence>
<dbReference type="InterPro" id="IPR036890">
    <property type="entry name" value="HATPase_C_sf"/>
</dbReference>
<evidence type="ECO:0000256" key="3">
    <source>
        <dbReference type="ARBA" id="ARBA00022553"/>
    </source>
</evidence>
<dbReference type="InterPro" id="IPR003661">
    <property type="entry name" value="HisK_dim/P_dom"/>
</dbReference>
<dbReference type="SUPFAM" id="SSF47384">
    <property type="entry name" value="Homodimeric domain of signal transducing histidine kinase"/>
    <property type="match status" value="1"/>
</dbReference>
<dbReference type="SMART" id="SM00387">
    <property type="entry name" value="HATPase_c"/>
    <property type="match status" value="1"/>
</dbReference>
<keyword evidence="8" id="KW-0547">Nucleotide-binding</keyword>
<keyword evidence="5" id="KW-0418">Kinase</keyword>
<evidence type="ECO:0000256" key="5">
    <source>
        <dbReference type="ARBA" id="ARBA00022777"/>
    </source>
</evidence>
<evidence type="ECO:0000256" key="1">
    <source>
        <dbReference type="ARBA" id="ARBA00000085"/>
    </source>
</evidence>
<name>A0ABU5HHT0_9BACT</name>
<dbReference type="Pfam" id="PF02518">
    <property type="entry name" value="HATPase_c"/>
    <property type="match status" value="1"/>
</dbReference>
<keyword evidence="6" id="KW-0472">Membrane</keyword>
<sequence>MLSLAFVAVVGSFLVTNLIVQRSSAAVGTLSEDIIYNSAPSIEHLTLVRRSVLEAELLLSRFIHEPSRRPELGASLEAALARVKEGANAYLTLSSFAGEQAVRMDVHESWLRFDNAVKHARAAVESNASAEASSLFVQEVEPAGRHILEDVTRGIEYNAVRGRELAASIRETRRDNMWLANGLNAVCGLLAVVVAWLLHREARTRRALFDAHSKFLEERAAELEQFAGRVAHDIRNPLSAARMAAELAMRKSTEAPARESVTRIIRSLSRADAITGALLDFARSGARPDPGARTEPRAVIADMLGGFAGEAEQVGISLQCEPVPPVLVSCSTGVYLSLLGNLVRNAIKYMGDAEMRRVTVRVKEEGNFIRTEVSDTGPGIASANLASLFEPYFRGQGVSAEGLGLGLATVKKLAEGHGGRVGVTSERGQGSTFWFELRRAGSSWEPTLGARQPELHH</sequence>
<dbReference type="EC" id="2.7.13.3" evidence="2"/>
<dbReference type="EMBL" id="JAXIVS010000023">
    <property type="protein sequence ID" value="MDY7232815.1"/>
    <property type="molecule type" value="Genomic_DNA"/>
</dbReference>
<dbReference type="SMART" id="SM00388">
    <property type="entry name" value="HisKA"/>
    <property type="match status" value="1"/>
</dbReference>
<proteinExistence type="predicted"/>
<dbReference type="CDD" id="cd00082">
    <property type="entry name" value="HisKA"/>
    <property type="match status" value="1"/>
</dbReference>
<comment type="caution">
    <text evidence="8">The sequence shown here is derived from an EMBL/GenBank/DDBJ whole genome shotgun (WGS) entry which is preliminary data.</text>
</comment>
<gene>
    <name evidence="8" type="ORF">SYV04_40890</name>
</gene>
<dbReference type="RefSeq" id="WP_321551528.1">
    <property type="nucleotide sequence ID" value="NZ_JAXIVS010000023.1"/>
</dbReference>
<accession>A0ABU5HHT0</accession>
<dbReference type="InterPro" id="IPR003594">
    <property type="entry name" value="HATPase_dom"/>
</dbReference>
<reference evidence="8 9" key="1">
    <citation type="submission" date="2023-12" db="EMBL/GenBank/DDBJ databases">
        <title>the genome sequence of Hyalangium sp. s54d21.</title>
        <authorList>
            <person name="Zhang X."/>
        </authorList>
    </citation>
    <scope>NUCLEOTIDE SEQUENCE [LARGE SCALE GENOMIC DNA]</scope>
    <source>
        <strain evidence="9">s54d21</strain>
    </source>
</reference>